<dbReference type="Proteomes" id="UP000234323">
    <property type="component" value="Unassembled WGS sequence"/>
</dbReference>
<name>A0A2I1HFK9_9GLOM</name>
<feature type="domain" description="Crinkler effector protein N-terminal" evidence="5">
    <location>
        <begin position="54"/>
        <end position="135"/>
    </location>
</feature>
<dbReference type="Pfam" id="PF20147">
    <property type="entry name" value="Crinkler"/>
    <property type="match status" value="1"/>
</dbReference>
<dbReference type="GO" id="GO:0043657">
    <property type="term" value="C:host cell"/>
    <property type="evidence" value="ECO:0007669"/>
    <property type="project" value="UniProtKB-SubCell"/>
</dbReference>
<evidence type="ECO:0000256" key="2">
    <source>
        <dbReference type="ARBA" id="ARBA00004613"/>
    </source>
</evidence>
<gene>
    <name evidence="6" type="ORF">RhiirA4_478867</name>
</gene>
<keyword evidence="3" id="KW-0964">Secreted</keyword>
<evidence type="ECO:0000256" key="4">
    <source>
        <dbReference type="SAM" id="Phobius"/>
    </source>
</evidence>
<reference evidence="6 7" key="1">
    <citation type="submission" date="2015-10" db="EMBL/GenBank/DDBJ databases">
        <title>Genome analyses suggest a sexual origin of heterokaryosis in a supposedly ancient asexual fungus.</title>
        <authorList>
            <person name="Ropars J."/>
            <person name="Sedzielewska K."/>
            <person name="Noel J."/>
            <person name="Charron P."/>
            <person name="Farinelli L."/>
            <person name="Marton T."/>
            <person name="Kruger M."/>
            <person name="Pelin A."/>
            <person name="Brachmann A."/>
            <person name="Corradi N."/>
        </authorList>
    </citation>
    <scope>NUCLEOTIDE SEQUENCE [LARGE SCALE GENOMIC DNA]</scope>
    <source>
        <strain evidence="6 7">A4</strain>
    </source>
</reference>
<feature type="transmembrane region" description="Helical" evidence="4">
    <location>
        <begin position="261"/>
        <end position="284"/>
    </location>
</feature>
<evidence type="ECO:0000313" key="6">
    <source>
        <dbReference type="EMBL" id="PKY57659.1"/>
    </source>
</evidence>
<evidence type="ECO:0000256" key="3">
    <source>
        <dbReference type="ARBA" id="ARBA00022525"/>
    </source>
</evidence>
<dbReference type="VEuPathDB" id="FungiDB:RhiirFUN_003927"/>
<evidence type="ECO:0000313" key="7">
    <source>
        <dbReference type="Proteomes" id="UP000234323"/>
    </source>
</evidence>
<dbReference type="AlphaFoldDB" id="A0A2I1HFK9"/>
<keyword evidence="7" id="KW-1185">Reference proteome</keyword>
<evidence type="ECO:0000256" key="1">
    <source>
        <dbReference type="ARBA" id="ARBA00004340"/>
    </source>
</evidence>
<dbReference type="EMBL" id="LLXI01002636">
    <property type="protein sequence ID" value="PKY57659.1"/>
    <property type="molecule type" value="Genomic_DNA"/>
</dbReference>
<keyword evidence="4" id="KW-1133">Transmembrane helix</keyword>
<accession>A0A2I1HFK9</accession>
<dbReference type="VEuPathDB" id="FungiDB:FUN_015624"/>
<proteinExistence type="predicted"/>
<keyword evidence="4" id="KW-0472">Membrane</keyword>
<comment type="caution">
    <text evidence="6">The sequence shown here is derived from an EMBL/GenBank/DDBJ whole genome shotgun (WGS) entry which is preliminary data.</text>
</comment>
<keyword evidence="4" id="KW-0812">Transmembrane</keyword>
<sequence>MSYTQREYHRALLRFICIKSLQNGTVAKLFCSRRQEYFYEKYINESNLTVIEYTISNFKEIIKNKVKHAVPDPEDPNSMELWQVYIDDESLKNISTEKDIENKFNGKRMKCAYPLSDYFPKGTVPTLRNIHIIIVPVTDTPNKRINLKVKLLIGDIGIGLIQDKTTEYLQELLCPFDEPVDCNNINSYFNTPLRRKLSAPTFYNAMKLYMGKENQEMETSYMVENVIRKMLKLADKYIDTFGLECLSLFGRFRFYFKSWNMLAFGELPLVIAFAAVGSQIQFYYYHVVESLTTPKRERIGDVLSLGTEVKRNNFLASCNSIYN</sequence>
<evidence type="ECO:0000259" key="5">
    <source>
        <dbReference type="Pfam" id="PF20147"/>
    </source>
</evidence>
<dbReference type="InterPro" id="IPR045379">
    <property type="entry name" value="Crinkler_N"/>
</dbReference>
<organism evidence="6 7">
    <name type="scientific">Rhizophagus irregularis</name>
    <dbReference type="NCBI Taxonomy" id="588596"/>
    <lineage>
        <taxon>Eukaryota</taxon>
        <taxon>Fungi</taxon>
        <taxon>Fungi incertae sedis</taxon>
        <taxon>Mucoromycota</taxon>
        <taxon>Glomeromycotina</taxon>
        <taxon>Glomeromycetes</taxon>
        <taxon>Glomerales</taxon>
        <taxon>Glomeraceae</taxon>
        <taxon>Rhizophagus</taxon>
    </lineage>
</organism>
<protein>
    <recommendedName>
        <fullName evidence="5">Crinkler effector protein N-terminal domain-containing protein</fullName>
    </recommendedName>
</protein>
<dbReference type="VEuPathDB" id="FungiDB:RhiirA1_542994"/>
<dbReference type="GO" id="GO:0005576">
    <property type="term" value="C:extracellular region"/>
    <property type="evidence" value="ECO:0007669"/>
    <property type="project" value="UniProtKB-SubCell"/>
</dbReference>
<comment type="subcellular location">
    <subcellularLocation>
        <location evidence="1">Host cell</location>
    </subcellularLocation>
    <subcellularLocation>
        <location evidence="2">Secreted</location>
    </subcellularLocation>
</comment>